<sequence>MSTLFERLSAIDDDLKLSHSRMAVELGVDRSTYYKYKNGTLAIPKSILIILRLKGYDDHWVLSGKGQMKLKDSAQLVEMQKRLKLISKLDSYGVLDSIEKLPETPSSVQKKSFKSSSFSWLLSLCSWEFFDME</sequence>
<evidence type="ECO:0000313" key="2">
    <source>
        <dbReference type="Proteomes" id="UP000012128"/>
    </source>
</evidence>
<accession>M6GFX4</accession>
<dbReference type="SUPFAM" id="SSF47413">
    <property type="entry name" value="lambda repressor-like DNA-binding domains"/>
    <property type="match status" value="1"/>
</dbReference>
<dbReference type="AlphaFoldDB" id="M6GFX4"/>
<gene>
    <name evidence="1" type="ORF">LEP1GSC037_1138</name>
</gene>
<dbReference type="InterPro" id="IPR010982">
    <property type="entry name" value="Lambda_DNA-bd_dom_sf"/>
</dbReference>
<evidence type="ECO:0000313" key="1">
    <source>
        <dbReference type="EMBL" id="EMM83655.1"/>
    </source>
</evidence>
<organism evidence="1 2">
    <name type="scientific">Leptospira interrogans str. 2006001854</name>
    <dbReference type="NCBI Taxonomy" id="1001590"/>
    <lineage>
        <taxon>Bacteria</taxon>
        <taxon>Pseudomonadati</taxon>
        <taxon>Spirochaetota</taxon>
        <taxon>Spirochaetia</taxon>
        <taxon>Leptospirales</taxon>
        <taxon>Leptospiraceae</taxon>
        <taxon>Leptospira</taxon>
    </lineage>
</organism>
<name>M6GFX4_LEPIR</name>
<dbReference type="EMBL" id="AFLW02000046">
    <property type="protein sequence ID" value="EMM83655.1"/>
    <property type="molecule type" value="Genomic_DNA"/>
</dbReference>
<protein>
    <submittedName>
        <fullName evidence="1">Uncharacterized protein</fullName>
    </submittedName>
</protein>
<comment type="caution">
    <text evidence="1">The sequence shown here is derived from an EMBL/GenBank/DDBJ whole genome shotgun (WGS) entry which is preliminary data.</text>
</comment>
<dbReference type="GO" id="GO:0003677">
    <property type="term" value="F:DNA binding"/>
    <property type="evidence" value="ECO:0007669"/>
    <property type="project" value="InterPro"/>
</dbReference>
<dbReference type="Proteomes" id="UP000012128">
    <property type="component" value="Unassembled WGS sequence"/>
</dbReference>
<proteinExistence type="predicted"/>
<reference evidence="1 2" key="1">
    <citation type="submission" date="2013-01" db="EMBL/GenBank/DDBJ databases">
        <authorList>
            <person name="Harkins D.M."/>
            <person name="Durkin A.S."/>
            <person name="Brinkac L.M."/>
            <person name="Haft D.H."/>
            <person name="Selengut J.D."/>
            <person name="Sanka R."/>
            <person name="DePew J."/>
            <person name="Purushe J."/>
            <person name="Hospenthal D.R."/>
            <person name="Murray C.K."/>
            <person name="Pimentel G."/>
            <person name="Wasfy M."/>
            <person name="Parker T."/>
            <person name="Miller R.S."/>
            <person name="Vinetz J.M."/>
            <person name="Sutton G.G."/>
            <person name="Nierman W.C."/>
            <person name="Fouts D.E."/>
        </authorList>
    </citation>
    <scope>NUCLEOTIDE SEQUENCE [LARGE SCALE GENOMIC DNA]</scope>
    <source>
        <strain evidence="1 2">2006001854</strain>
    </source>
</reference>